<accession>A0ABW8I418</accession>
<dbReference type="RefSeq" id="WP_404313685.1">
    <property type="nucleotide sequence ID" value="NZ_JAUIYO010000001.1"/>
</dbReference>
<dbReference type="Gene3D" id="3.30.930.10">
    <property type="entry name" value="Bira Bifunctional Protein, Domain 2"/>
    <property type="match status" value="1"/>
</dbReference>
<keyword evidence="2 9" id="KW-0436">Ligase</keyword>
<dbReference type="InterPro" id="IPR004365">
    <property type="entry name" value="NA-bd_OB_tRNA"/>
</dbReference>
<keyword evidence="6" id="KW-0030">Aminoacyl-tRNA synthetase</keyword>
<evidence type="ECO:0000256" key="4">
    <source>
        <dbReference type="ARBA" id="ARBA00022840"/>
    </source>
</evidence>
<evidence type="ECO:0000256" key="3">
    <source>
        <dbReference type="ARBA" id="ARBA00022741"/>
    </source>
</evidence>
<dbReference type="Proteomes" id="UP001619911">
    <property type="component" value="Unassembled WGS sequence"/>
</dbReference>
<evidence type="ECO:0000259" key="7">
    <source>
        <dbReference type="Pfam" id="PF00152"/>
    </source>
</evidence>
<evidence type="ECO:0000313" key="9">
    <source>
        <dbReference type="EMBL" id="MFK2824182.1"/>
    </source>
</evidence>
<dbReference type="PANTHER" id="PTHR22594">
    <property type="entry name" value="ASPARTYL/LYSYL-TRNA SYNTHETASE"/>
    <property type="match status" value="1"/>
</dbReference>
<dbReference type="PANTHER" id="PTHR22594:SF34">
    <property type="entry name" value="ASPARAGINE--TRNA LIGASE, MITOCHONDRIAL-RELATED"/>
    <property type="match status" value="1"/>
</dbReference>
<sequence>MKTVIAEAGQFVGQEVTIGAWLVNRRSSGNRAFLQFRDGTGFIQGIVVKSDVGEDLFKKAKSAVKGSSVYVTGMVQEDHNSLIGCELIITNLEIVSVLMDPLEVSNTYGIESEADHHHLWFRSRRQHAVMKIRNEIIRSTTAFFKQQGFVQEDQSVVMRNAPEAASAGMMFSFKQDVRSDKLHAGRHLIECWMIEPTTACSYFEDHLKVQEEYVIHIIRSVLKNCQLELDRLGRDTLKLENVQAPFPRITYDQALEFLHKNGFHHMKWGDHFDASHKTAIAERYGYPMFITDYPALMKSCYIPLGESREKIVLCAVLIAPERSGEMMADSKRMKEQAIVQENDIWGPQWRKNSPFPYVSIELSLEQMIAWISGVERIHEMIPFPQVIHHLPASSQCRVGKLKR</sequence>
<proteinExistence type="predicted"/>
<dbReference type="InterPro" id="IPR045864">
    <property type="entry name" value="aa-tRNA-synth_II/BPL/LPL"/>
</dbReference>
<keyword evidence="4" id="KW-0067">ATP-binding</keyword>
<dbReference type="EMBL" id="JAUIYO010000001">
    <property type="protein sequence ID" value="MFK2824182.1"/>
    <property type="molecule type" value="Genomic_DNA"/>
</dbReference>
<organism evidence="9 10">
    <name type="scientific">Bacillus lumedeiriae</name>
    <dbReference type="NCBI Taxonomy" id="3058829"/>
    <lineage>
        <taxon>Bacteria</taxon>
        <taxon>Bacillati</taxon>
        <taxon>Bacillota</taxon>
        <taxon>Bacilli</taxon>
        <taxon>Bacillales</taxon>
        <taxon>Bacillaceae</taxon>
        <taxon>Bacillus</taxon>
    </lineage>
</organism>
<dbReference type="InterPro" id="IPR012340">
    <property type="entry name" value="NA-bd_OB-fold"/>
</dbReference>
<dbReference type="SUPFAM" id="SSF50249">
    <property type="entry name" value="Nucleic acid-binding proteins"/>
    <property type="match status" value="1"/>
</dbReference>
<name>A0ABW8I418_9BACI</name>
<keyword evidence="10" id="KW-1185">Reference proteome</keyword>
<dbReference type="Pfam" id="PF01336">
    <property type="entry name" value="tRNA_anti-codon"/>
    <property type="match status" value="1"/>
</dbReference>
<evidence type="ECO:0000259" key="8">
    <source>
        <dbReference type="Pfam" id="PF01336"/>
    </source>
</evidence>
<evidence type="ECO:0000313" key="10">
    <source>
        <dbReference type="Proteomes" id="UP001619911"/>
    </source>
</evidence>
<dbReference type="Pfam" id="PF00152">
    <property type="entry name" value="tRNA-synt_2"/>
    <property type="match status" value="1"/>
</dbReference>
<dbReference type="Gene3D" id="2.40.50.140">
    <property type="entry name" value="Nucleic acid-binding proteins"/>
    <property type="match status" value="1"/>
</dbReference>
<dbReference type="SUPFAM" id="SSF55681">
    <property type="entry name" value="Class II aaRS and biotin synthetases"/>
    <property type="match status" value="1"/>
</dbReference>
<reference evidence="9 10" key="1">
    <citation type="submission" date="2023-07" db="EMBL/GenBank/DDBJ databases">
        <title>Bacillus lucianemedeirus sp. nov, a new species isolated from an immunobiological production facility.</title>
        <authorList>
            <person name="Costa L.V."/>
            <person name="Miranda R.V.S.L."/>
            <person name="Brandao M.L.L."/>
            <person name="Reis C.M.F."/>
            <person name="Frazao A.M."/>
            <person name="Cruz F.V."/>
            <person name="Baio P.V.P."/>
            <person name="Veras J.F.C."/>
            <person name="Ramos J.N."/>
            <person name="Vieira V."/>
        </authorList>
    </citation>
    <scope>NUCLEOTIDE SEQUENCE [LARGE SCALE GENOMIC DNA]</scope>
    <source>
        <strain evidence="9 10">B190/17</strain>
    </source>
</reference>
<comment type="caution">
    <text evidence="9">The sequence shown here is derived from an EMBL/GenBank/DDBJ whole genome shotgun (WGS) entry which is preliminary data.</text>
</comment>
<feature type="domain" description="Aminoacyl-tRNA synthetase class II (D/K/N)" evidence="7">
    <location>
        <begin position="169"/>
        <end position="385"/>
    </location>
</feature>
<evidence type="ECO:0000256" key="2">
    <source>
        <dbReference type="ARBA" id="ARBA00022598"/>
    </source>
</evidence>
<keyword evidence="3" id="KW-0547">Nucleotide-binding</keyword>
<keyword evidence="5" id="KW-0648">Protein biosynthesis</keyword>
<evidence type="ECO:0000256" key="5">
    <source>
        <dbReference type="ARBA" id="ARBA00022917"/>
    </source>
</evidence>
<gene>
    <name evidence="9" type="ORF">QYG89_00555</name>
</gene>
<evidence type="ECO:0000256" key="1">
    <source>
        <dbReference type="ARBA" id="ARBA00022490"/>
    </source>
</evidence>
<dbReference type="InterPro" id="IPR004364">
    <property type="entry name" value="Aa-tRNA-synt_II"/>
</dbReference>
<evidence type="ECO:0000256" key="6">
    <source>
        <dbReference type="ARBA" id="ARBA00023146"/>
    </source>
</evidence>
<keyword evidence="1" id="KW-0963">Cytoplasm</keyword>
<feature type="domain" description="OB" evidence="8">
    <location>
        <begin position="16"/>
        <end position="94"/>
    </location>
</feature>
<protein>
    <submittedName>
        <fullName evidence="9">Amino acid--tRNA ligase-related protein</fullName>
    </submittedName>
</protein>
<dbReference type="GO" id="GO:0016874">
    <property type="term" value="F:ligase activity"/>
    <property type="evidence" value="ECO:0007669"/>
    <property type="project" value="UniProtKB-KW"/>
</dbReference>